<evidence type="ECO:0000313" key="2">
    <source>
        <dbReference type="EMBL" id="ALO27804.1"/>
    </source>
</evidence>
<dbReference type="Proteomes" id="UP000058857">
    <property type="component" value="Chromosome 1"/>
</dbReference>
<organism evidence="2">
    <name type="scientific">Leptospira borgpetersenii serovar Ballum</name>
    <dbReference type="NCBI Taxonomy" id="280505"/>
    <lineage>
        <taxon>Bacteria</taxon>
        <taxon>Pseudomonadati</taxon>
        <taxon>Spirochaetota</taxon>
        <taxon>Spirochaetia</taxon>
        <taxon>Leptospirales</taxon>
        <taxon>Leptospiraceae</taxon>
        <taxon>Leptospira</taxon>
    </lineage>
</organism>
<dbReference type="PATRIC" id="fig|280505.15.peg.3533"/>
<evidence type="ECO:0000256" key="1">
    <source>
        <dbReference type="SAM" id="Phobius"/>
    </source>
</evidence>
<protein>
    <submittedName>
        <fullName evidence="2">Uncharacterized protein</fullName>
    </submittedName>
</protein>
<name>A0A0S2IVW3_LEPBO</name>
<keyword evidence="1" id="KW-0812">Transmembrane</keyword>
<accession>A0A0S2IVW3</accession>
<sequence>MGVPTKRFENRKRSFCYAKNAVVITIFLFLAFPIFYTV</sequence>
<keyword evidence="1" id="KW-0472">Membrane</keyword>
<dbReference type="AlphaFoldDB" id="A0A0S2IVW3"/>
<feature type="transmembrane region" description="Helical" evidence="1">
    <location>
        <begin position="16"/>
        <end position="36"/>
    </location>
</feature>
<dbReference type="EMBL" id="CP012029">
    <property type="protein sequence ID" value="ALO27804.1"/>
    <property type="molecule type" value="Genomic_DNA"/>
</dbReference>
<keyword evidence="1" id="KW-1133">Transmembrane helix</keyword>
<evidence type="ECO:0000313" key="3">
    <source>
        <dbReference type="Proteomes" id="UP000058857"/>
    </source>
</evidence>
<proteinExistence type="predicted"/>
<reference evidence="2 3" key="1">
    <citation type="journal article" date="2015" name="PLoS Negl. Trop. Dis.">
        <title>Distribution of Plasmids in Distinct Leptospira Pathogenic Species.</title>
        <authorList>
            <person name="Wang Y."/>
            <person name="Zhuang X."/>
            <person name="Zhong Y."/>
            <person name="Zhang C."/>
            <person name="Zhang Y."/>
            <person name="Zeng L."/>
            <person name="Zhu Y."/>
            <person name="He P."/>
            <person name="Dong K."/>
            <person name="Pal U."/>
            <person name="Guo X."/>
            <person name="Qin J."/>
        </authorList>
    </citation>
    <scope>NUCLEOTIDE SEQUENCE [LARGE SCALE GENOMIC DNA]</scope>
    <source>
        <strain evidence="2 3">56604</strain>
    </source>
</reference>
<gene>
    <name evidence="2" type="ORF">LBBP_03622</name>
</gene>